<dbReference type="EMBL" id="BART01004148">
    <property type="protein sequence ID" value="GAG67010.1"/>
    <property type="molecule type" value="Genomic_DNA"/>
</dbReference>
<dbReference type="Pfam" id="PF16347">
    <property type="entry name" value="SGSH_C"/>
    <property type="match status" value="1"/>
</dbReference>
<dbReference type="InterPro" id="IPR050738">
    <property type="entry name" value="Sulfatase"/>
</dbReference>
<evidence type="ECO:0000313" key="3">
    <source>
        <dbReference type="EMBL" id="GAG67010.1"/>
    </source>
</evidence>
<comment type="caution">
    <text evidence="3">The sequence shown here is derived from an EMBL/GenBank/DDBJ whole genome shotgun (WGS) entry which is preliminary data.</text>
</comment>
<reference evidence="3" key="1">
    <citation type="journal article" date="2014" name="Front. Microbiol.">
        <title>High frequency of phylogenetically diverse reductive dehalogenase-homologous genes in deep subseafloor sedimentary metagenomes.</title>
        <authorList>
            <person name="Kawai M."/>
            <person name="Futagami T."/>
            <person name="Toyoda A."/>
            <person name="Takaki Y."/>
            <person name="Nishi S."/>
            <person name="Hori S."/>
            <person name="Arai W."/>
            <person name="Tsubouchi T."/>
            <person name="Morono Y."/>
            <person name="Uchiyama I."/>
            <person name="Ito T."/>
            <person name="Fujiyama A."/>
            <person name="Inagaki F."/>
            <person name="Takami H."/>
        </authorList>
    </citation>
    <scope>NUCLEOTIDE SEQUENCE</scope>
    <source>
        <strain evidence="3">Expedition CK06-06</strain>
    </source>
</reference>
<gene>
    <name evidence="3" type="ORF">S01H4_10686</name>
</gene>
<feature type="non-terminal residue" evidence="3">
    <location>
        <position position="300"/>
    </location>
</feature>
<dbReference type="InterPro" id="IPR017850">
    <property type="entry name" value="Alkaline_phosphatase_core_sf"/>
</dbReference>
<feature type="domain" description="N-sulphoglucosamine sulphohydrolase C-terminal" evidence="2">
    <location>
        <begin position="54"/>
        <end position="203"/>
    </location>
</feature>
<dbReference type="PANTHER" id="PTHR42693:SF43">
    <property type="entry name" value="BLL2667 PROTEIN"/>
    <property type="match status" value="1"/>
</dbReference>
<dbReference type="Gene3D" id="3.40.720.10">
    <property type="entry name" value="Alkaline Phosphatase, subunit A"/>
    <property type="match status" value="1"/>
</dbReference>
<accession>X0ZBT1</accession>
<proteinExistence type="inferred from homology"/>
<dbReference type="Gene3D" id="3.30.1120.10">
    <property type="match status" value="1"/>
</dbReference>
<dbReference type="InterPro" id="IPR032506">
    <property type="entry name" value="SGSH_C"/>
</dbReference>
<comment type="similarity">
    <text evidence="1">Belongs to the sulfatase family.</text>
</comment>
<name>X0ZBT1_9ZZZZ</name>
<organism evidence="3">
    <name type="scientific">marine sediment metagenome</name>
    <dbReference type="NCBI Taxonomy" id="412755"/>
    <lineage>
        <taxon>unclassified sequences</taxon>
        <taxon>metagenomes</taxon>
        <taxon>ecological metagenomes</taxon>
    </lineage>
</organism>
<dbReference type="SUPFAM" id="SSF53649">
    <property type="entry name" value="Alkaline phosphatase-like"/>
    <property type="match status" value="1"/>
</dbReference>
<evidence type="ECO:0000259" key="2">
    <source>
        <dbReference type="Pfam" id="PF16347"/>
    </source>
</evidence>
<sequence>MNGLAGTFNETYVLNGLQTPFKANMKHYKNWGGPSTYPHYHAGWALAGNTPFKFFKQFVHRGGQADPLIIHWPKGIKAKGEVRNQYHHIIDIAPTILDIIKVKVPKQIEGVAQKPMEGVSMLYSFNNPSAKNEKKVQYYEMFGNRGIWANGWKAVTHHGKRMPWDLSSTHPFDKDKWELYHVAKDFSESINLAKKYPEKLKELKELWHKQALKYNVYPLYDDMIKRMAKQQNRIFGDRTVFTYYYPGAYSISEKASPPVKNRSHTITTTIDLKGKEKGVIVAIGGFTGGYTMFIKDRRLY</sequence>
<dbReference type="PANTHER" id="PTHR42693">
    <property type="entry name" value="ARYLSULFATASE FAMILY MEMBER"/>
    <property type="match status" value="1"/>
</dbReference>
<protein>
    <recommendedName>
        <fullName evidence="2">N-sulphoglucosamine sulphohydrolase C-terminal domain-containing protein</fullName>
    </recommendedName>
</protein>
<dbReference type="AlphaFoldDB" id="X0ZBT1"/>
<evidence type="ECO:0000256" key="1">
    <source>
        <dbReference type="ARBA" id="ARBA00008779"/>
    </source>
</evidence>